<comment type="caution">
    <text evidence="1">The sequence shown here is derived from an EMBL/GenBank/DDBJ whole genome shotgun (WGS) entry which is preliminary data.</text>
</comment>
<dbReference type="RefSeq" id="WP_133817740.1">
    <property type="nucleotide sequence ID" value="NZ_SNZH01000003.1"/>
</dbReference>
<dbReference type="Proteomes" id="UP000295293">
    <property type="component" value="Unassembled WGS sequence"/>
</dbReference>
<dbReference type="EMBL" id="SNZH01000003">
    <property type="protein sequence ID" value="TDR46603.1"/>
    <property type="molecule type" value="Genomic_DNA"/>
</dbReference>
<keyword evidence="2" id="KW-1185">Reference proteome</keyword>
<dbReference type="NCBIfam" id="NF038074">
    <property type="entry name" value="fam_STM4014"/>
    <property type="match status" value="1"/>
</dbReference>
<proteinExistence type="predicted"/>
<dbReference type="InterPro" id="IPR047778">
    <property type="entry name" value="STM4014-like"/>
</dbReference>
<protein>
    <recommendedName>
        <fullName evidence="3">ATP-grasp domain-containing protein</fullName>
    </recommendedName>
</protein>
<dbReference type="Gene3D" id="3.30.470.20">
    <property type="entry name" value="ATP-grasp fold, B domain"/>
    <property type="match status" value="1"/>
</dbReference>
<evidence type="ECO:0000313" key="1">
    <source>
        <dbReference type="EMBL" id="TDR46603.1"/>
    </source>
</evidence>
<reference evidence="1 2" key="1">
    <citation type="submission" date="2019-03" db="EMBL/GenBank/DDBJ databases">
        <title>Genomic Encyclopedia of Type Strains, Phase IV (KMG-IV): sequencing the most valuable type-strain genomes for metagenomic binning, comparative biology and taxonomic classification.</title>
        <authorList>
            <person name="Goeker M."/>
        </authorList>
    </citation>
    <scope>NUCLEOTIDE SEQUENCE [LARGE SCALE GENOMIC DNA]</scope>
    <source>
        <strain evidence="1 2">DSM 21667</strain>
    </source>
</reference>
<sequence length="376" mass="40599">MTAIATSKSPSEVLLLGHAASRRSQLLQQACARAGVALDLLDWNAFLAAPALLAQRLAQGRHRWLKIDSPGEDADCAQRLRLLGWQAGDRAAAPPSPVLHGELATQHYWQAGFGQALGWIDAAVAGAAAPPRLLNSTAGIRGMTDKWQCQRTLAAHVPVPPLLGLLHSLEQLDAQWPAGDWPRVFLKPRYGSSAAGVIALQRHRDGRLSAYSSARRDASGRVFNHLRVSRYSRRSDIAALVDAIAAQGAYAEAWVRKPRAPSPQRGHYDLRVVAHAGQARQRVARISRSPMTNLHLGNARAQPDWLDPHRQASLARTIAAAAQAFPGCHSIGFDAIVTPHGTTLLEANAFGDLLPGLRHDGCETYDDQASLMCHAN</sequence>
<gene>
    <name evidence="1" type="ORF">DFR29_103137</name>
</gene>
<dbReference type="SUPFAM" id="SSF56059">
    <property type="entry name" value="Glutathione synthetase ATP-binding domain-like"/>
    <property type="match status" value="1"/>
</dbReference>
<name>A0A4R6Z4K1_9GAMM</name>
<organism evidence="1 2">
    <name type="scientific">Tahibacter aquaticus</name>
    <dbReference type="NCBI Taxonomy" id="520092"/>
    <lineage>
        <taxon>Bacteria</taxon>
        <taxon>Pseudomonadati</taxon>
        <taxon>Pseudomonadota</taxon>
        <taxon>Gammaproteobacteria</taxon>
        <taxon>Lysobacterales</taxon>
        <taxon>Rhodanobacteraceae</taxon>
        <taxon>Tahibacter</taxon>
    </lineage>
</organism>
<dbReference type="OrthoDB" id="9789963at2"/>
<evidence type="ECO:0000313" key="2">
    <source>
        <dbReference type="Proteomes" id="UP000295293"/>
    </source>
</evidence>
<accession>A0A4R6Z4K1</accession>
<dbReference type="AlphaFoldDB" id="A0A4R6Z4K1"/>
<evidence type="ECO:0008006" key="3">
    <source>
        <dbReference type="Google" id="ProtNLM"/>
    </source>
</evidence>